<evidence type="ECO:0000256" key="1">
    <source>
        <dbReference type="SAM" id="Phobius"/>
    </source>
</evidence>
<feature type="transmembrane region" description="Helical" evidence="1">
    <location>
        <begin position="78"/>
        <end position="96"/>
    </location>
</feature>
<proteinExistence type="predicted"/>
<feature type="transmembrane region" description="Helical" evidence="1">
    <location>
        <begin position="129"/>
        <end position="148"/>
    </location>
</feature>
<dbReference type="AlphaFoldDB" id="A0A7X2L588"/>
<organism evidence="3 4">
    <name type="scientific">Paenibacillus monticola</name>
    <dbReference type="NCBI Taxonomy" id="2666075"/>
    <lineage>
        <taxon>Bacteria</taxon>
        <taxon>Bacillati</taxon>
        <taxon>Bacillota</taxon>
        <taxon>Bacilli</taxon>
        <taxon>Bacillales</taxon>
        <taxon>Paenibacillaceae</taxon>
        <taxon>Paenibacillus</taxon>
    </lineage>
</organism>
<dbReference type="InterPro" id="IPR043128">
    <property type="entry name" value="Rev_trsase/Diguanyl_cyclase"/>
</dbReference>
<dbReference type="Gene3D" id="3.30.70.270">
    <property type="match status" value="1"/>
</dbReference>
<dbReference type="InterPro" id="IPR050469">
    <property type="entry name" value="Diguanylate_Cyclase"/>
</dbReference>
<evidence type="ECO:0000259" key="2">
    <source>
        <dbReference type="PROSITE" id="PS50887"/>
    </source>
</evidence>
<dbReference type="SMART" id="SM00267">
    <property type="entry name" value="GGDEF"/>
    <property type="match status" value="1"/>
</dbReference>
<name>A0A7X2L588_9BACL</name>
<feature type="transmembrane region" description="Helical" evidence="1">
    <location>
        <begin position="160"/>
        <end position="182"/>
    </location>
</feature>
<dbReference type="CDD" id="cd01949">
    <property type="entry name" value="GGDEF"/>
    <property type="match status" value="1"/>
</dbReference>
<dbReference type="Pfam" id="PF00990">
    <property type="entry name" value="GGDEF"/>
    <property type="match status" value="1"/>
</dbReference>
<dbReference type="PANTHER" id="PTHR45138:SF9">
    <property type="entry name" value="DIGUANYLATE CYCLASE DGCM-RELATED"/>
    <property type="match status" value="1"/>
</dbReference>
<feature type="transmembrane region" description="Helical" evidence="1">
    <location>
        <begin position="12"/>
        <end position="33"/>
    </location>
</feature>
<dbReference type="GO" id="GO:0052621">
    <property type="term" value="F:diguanylate cyclase activity"/>
    <property type="evidence" value="ECO:0007669"/>
    <property type="project" value="TreeGrafter"/>
</dbReference>
<dbReference type="PROSITE" id="PS50887">
    <property type="entry name" value="GGDEF"/>
    <property type="match status" value="1"/>
</dbReference>
<keyword evidence="1" id="KW-0472">Membrane</keyword>
<dbReference type="InterPro" id="IPR029787">
    <property type="entry name" value="Nucleotide_cyclase"/>
</dbReference>
<dbReference type="InterPro" id="IPR000160">
    <property type="entry name" value="GGDEF_dom"/>
</dbReference>
<evidence type="ECO:0000313" key="3">
    <source>
        <dbReference type="EMBL" id="MRN56226.1"/>
    </source>
</evidence>
<keyword evidence="1" id="KW-1133">Transmembrane helix</keyword>
<feature type="transmembrane region" description="Helical" evidence="1">
    <location>
        <begin position="103"/>
        <end position="123"/>
    </location>
</feature>
<evidence type="ECO:0000313" key="4">
    <source>
        <dbReference type="Proteomes" id="UP000463051"/>
    </source>
</evidence>
<dbReference type="NCBIfam" id="TIGR00254">
    <property type="entry name" value="GGDEF"/>
    <property type="match status" value="1"/>
</dbReference>
<dbReference type="PANTHER" id="PTHR45138">
    <property type="entry name" value="REGULATORY COMPONENTS OF SENSORY TRANSDUCTION SYSTEM"/>
    <property type="match status" value="1"/>
</dbReference>
<keyword evidence="1" id="KW-0812">Transmembrane</keyword>
<feature type="transmembrane region" description="Helical" evidence="1">
    <location>
        <begin position="197"/>
        <end position="218"/>
    </location>
</feature>
<accession>A0A7X2L588</accession>
<feature type="transmembrane region" description="Helical" evidence="1">
    <location>
        <begin position="54"/>
        <end position="72"/>
    </location>
</feature>
<dbReference type="Proteomes" id="UP000463051">
    <property type="component" value="Unassembled WGS sequence"/>
</dbReference>
<dbReference type="EMBL" id="WJXB01000012">
    <property type="protein sequence ID" value="MRN56226.1"/>
    <property type="molecule type" value="Genomic_DNA"/>
</dbReference>
<gene>
    <name evidence="3" type="ORF">GJB61_24955</name>
</gene>
<keyword evidence="4" id="KW-1185">Reference proteome</keyword>
<protein>
    <submittedName>
        <fullName evidence="3">Diguanylate cyclase</fullName>
    </submittedName>
</protein>
<sequence>MVVVLMDFEFDIQTMILLFIFGNLFIALLITAYRFHSHKDVASTMFIRSKWLQVLYWCSILIWDYVPHFIAIPLSNALILGGGCLEIIALLMMMGMMGRKVKLYYLAITVCSTISFCIIAVFFNHSSFRIASASLWVIMFVIYPAHHLTTNKDGSPLQRMLGLLYYCFAVIMLARSAVALIWETEMNVFTANLAQHLYYLGMYLLLTLGTAGFILLSNESSYETLKRMATYDEMTGILSRRAFIVEANLKLARAAKKMNYVTLLLLDLDHFKKVNDTYGHDAGDRVLKAFARTTQSQLGNGDLFGRVGGEEFAVLFCSVA</sequence>
<reference evidence="3 4" key="1">
    <citation type="submission" date="2019-11" db="EMBL/GenBank/DDBJ databases">
        <title>Paenibacillus monticola sp. nov., a novel PGPR strain isolated from mountain sample in China.</title>
        <authorList>
            <person name="Zhao Q."/>
            <person name="Li H.-P."/>
            <person name="Zhang J.-L."/>
        </authorList>
    </citation>
    <scope>NUCLEOTIDE SEQUENCE [LARGE SCALE GENOMIC DNA]</scope>
    <source>
        <strain evidence="3 4">LC-T2</strain>
    </source>
</reference>
<feature type="domain" description="GGDEF" evidence="2">
    <location>
        <begin position="259"/>
        <end position="320"/>
    </location>
</feature>
<dbReference type="SUPFAM" id="SSF55073">
    <property type="entry name" value="Nucleotide cyclase"/>
    <property type="match status" value="1"/>
</dbReference>
<comment type="caution">
    <text evidence="3">The sequence shown here is derived from an EMBL/GenBank/DDBJ whole genome shotgun (WGS) entry which is preliminary data.</text>
</comment>